<dbReference type="GO" id="GO:0005737">
    <property type="term" value="C:cytoplasm"/>
    <property type="evidence" value="ECO:0007669"/>
    <property type="project" value="UniProtKB-SubCell"/>
</dbReference>
<dbReference type="Gene3D" id="3.40.1280.10">
    <property type="match status" value="1"/>
</dbReference>
<evidence type="ECO:0000259" key="13">
    <source>
        <dbReference type="Pfam" id="PF04452"/>
    </source>
</evidence>
<dbReference type="InterPro" id="IPR015947">
    <property type="entry name" value="PUA-like_sf"/>
</dbReference>
<dbReference type="STRING" id="562729.RNAN_0463"/>
<organism evidence="15 16">
    <name type="scientific">Rheinheimera nanhaiensis E407-8</name>
    <dbReference type="NCBI Taxonomy" id="562729"/>
    <lineage>
        <taxon>Bacteria</taxon>
        <taxon>Pseudomonadati</taxon>
        <taxon>Pseudomonadota</taxon>
        <taxon>Gammaproteobacteria</taxon>
        <taxon>Chromatiales</taxon>
        <taxon>Chromatiaceae</taxon>
        <taxon>Rheinheimera</taxon>
    </lineage>
</organism>
<evidence type="ECO:0000256" key="2">
    <source>
        <dbReference type="ARBA" id="ARBA00005528"/>
    </source>
</evidence>
<dbReference type="InterPro" id="IPR029028">
    <property type="entry name" value="Alpha/beta_knot_MTases"/>
</dbReference>
<dbReference type="PANTHER" id="PTHR30027:SF3">
    <property type="entry name" value="16S RRNA (URACIL(1498)-N(3))-METHYLTRANSFERASE"/>
    <property type="match status" value="1"/>
</dbReference>
<evidence type="ECO:0000256" key="12">
    <source>
        <dbReference type="PIRNR" id="PIRNR015601"/>
    </source>
</evidence>
<comment type="function">
    <text evidence="10 12">Specifically methylates the N3 position of the uracil ring of uridine 1498 (m3U1498) in 16S rRNA. Acts on the fully assembled 30S ribosomal subunit.</text>
</comment>
<comment type="similarity">
    <text evidence="2 12">Belongs to the RNA methyltransferase RsmE family.</text>
</comment>
<evidence type="ECO:0000256" key="7">
    <source>
        <dbReference type="ARBA" id="ARBA00022603"/>
    </source>
</evidence>
<keyword evidence="9 12" id="KW-0949">S-adenosyl-L-methionine</keyword>
<gene>
    <name evidence="15" type="primary">rsmE</name>
    <name evidence="15" type="ORF">RNAN_0463</name>
</gene>
<dbReference type="InterPro" id="IPR046887">
    <property type="entry name" value="RsmE_PUA-like"/>
</dbReference>
<evidence type="ECO:0000256" key="11">
    <source>
        <dbReference type="ARBA" id="ARBA00047944"/>
    </source>
</evidence>
<evidence type="ECO:0000256" key="3">
    <source>
        <dbReference type="ARBA" id="ARBA00012328"/>
    </source>
</evidence>
<dbReference type="NCBIfam" id="NF008690">
    <property type="entry name" value="PRK11713.1-1"/>
    <property type="match status" value="1"/>
</dbReference>
<keyword evidence="6 12" id="KW-0698">rRNA processing</keyword>
<keyword evidence="7 12" id="KW-0489">Methyltransferase</keyword>
<reference evidence="15 16" key="1">
    <citation type="journal article" date="2012" name="J. Bacteriol.">
        <title>Genome Sequence of the Protease-Producing Bacterium Rheinheimera nanhaiensis E407-8T, Isolated from Deep-Sea Sediment of the South China Sea.</title>
        <authorList>
            <person name="Zhang X.-Y."/>
            <person name="Zhang Y.-J."/>
            <person name="Qin Q.-L."/>
            <person name="Xie B.-B."/>
            <person name="Chen X.-L."/>
            <person name="Zhou B.-C."/>
            <person name="Zhang Y.-Z."/>
        </authorList>
    </citation>
    <scope>NUCLEOTIDE SEQUENCE [LARGE SCALE GENOMIC DNA]</scope>
    <source>
        <strain evidence="15 16">E407-8</strain>
    </source>
</reference>
<dbReference type="GO" id="GO:0070475">
    <property type="term" value="P:rRNA base methylation"/>
    <property type="evidence" value="ECO:0007669"/>
    <property type="project" value="TreeGrafter"/>
</dbReference>
<dbReference type="SUPFAM" id="SSF88697">
    <property type="entry name" value="PUA domain-like"/>
    <property type="match status" value="1"/>
</dbReference>
<dbReference type="PIRSF" id="PIRSF015601">
    <property type="entry name" value="MTase_slr0722"/>
    <property type="match status" value="1"/>
</dbReference>
<evidence type="ECO:0000313" key="15">
    <source>
        <dbReference type="EMBL" id="GAB57495.1"/>
    </source>
</evidence>
<evidence type="ECO:0000256" key="1">
    <source>
        <dbReference type="ARBA" id="ARBA00004496"/>
    </source>
</evidence>
<dbReference type="SUPFAM" id="SSF75217">
    <property type="entry name" value="alpha/beta knot"/>
    <property type="match status" value="1"/>
</dbReference>
<evidence type="ECO:0000256" key="6">
    <source>
        <dbReference type="ARBA" id="ARBA00022552"/>
    </source>
</evidence>
<evidence type="ECO:0000256" key="4">
    <source>
        <dbReference type="ARBA" id="ARBA00013673"/>
    </source>
</evidence>
<dbReference type="GO" id="GO:0070042">
    <property type="term" value="F:rRNA (uridine-N3-)-methyltransferase activity"/>
    <property type="evidence" value="ECO:0007669"/>
    <property type="project" value="TreeGrafter"/>
</dbReference>
<evidence type="ECO:0000259" key="14">
    <source>
        <dbReference type="Pfam" id="PF20260"/>
    </source>
</evidence>
<evidence type="ECO:0000256" key="8">
    <source>
        <dbReference type="ARBA" id="ARBA00022679"/>
    </source>
</evidence>
<dbReference type="InterPro" id="IPR029026">
    <property type="entry name" value="tRNA_m1G_MTases_N"/>
</dbReference>
<dbReference type="PANTHER" id="PTHR30027">
    <property type="entry name" value="RIBOSOMAL RNA SMALL SUBUNIT METHYLTRANSFERASE E"/>
    <property type="match status" value="1"/>
</dbReference>
<evidence type="ECO:0000256" key="10">
    <source>
        <dbReference type="ARBA" id="ARBA00025699"/>
    </source>
</evidence>
<comment type="caution">
    <text evidence="15">The sequence shown here is derived from an EMBL/GenBank/DDBJ whole genome shotgun (WGS) entry which is preliminary data.</text>
</comment>
<keyword evidence="16" id="KW-1185">Reference proteome</keyword>
<name>I1DTW7_9GAMM</name>
<feature type="domain" description="Ribosomal RNA small subunit methyltransferase E PUA-like" evidence="14">
    <location>
        <begin position="54"/>
        <end position="99"/>
    </location>
</feature>
<proteinExistence type="inferred from homology"/>
<dbReference type="FunFam" id="3.40.1280.10:FF:000007">
    <property type="entry name" value="Ribosomal RNA small subunit methyltransferase E"/>
    <property type="match status" value="1"/>
</dbReference>
<comment type="subcellular location">
    <subcellularLocation>
        <location evidence="1 12">Cytoplasm</location>
    </subcellularLocation>
</comment>
<keyword evidence="8 12" id="KW-0808">Transferase</keyword>
<dbReference type="CDD" id="cd18084">
    <property type="entry name" value="RsmE-like"/>
    <property type="match status" value="1"/>
</dbReference>
<dbReference type="NCBIfam" id="TIGR00046">
    <property type="entry name" value="RsmE family RNA methyltransferase"/>
    <property type="match status" value="1"/>
</dbReference>
<dbReference type="InterPro" id="IPR006700">
    <property type="entry name" value="RsmE"/>
</dbReference>
<dbReference type="Proteomes" id="UP000004374">
    <property type="component" value="Unassembled WGS sequence"/>
</dbReference>
<dbReference type="InterPro" id="IPR046886">
    <property type="entry name" value="RsmE_MTase_dom"/>
</dbReference>
<feature type="domain" description="Ribosomal RNA small subunit methyltransferase E methyltransferase" evidence="13">
    <location>
        <begin position="109"/>
        <end position="269"/>
    </location>
</feature>
<keyword evidence="5 12" id="KW-0963">Cytoplasm</keyword>
<dbReference type="EMBL" id="BAFK01000002">
    <property type="protein sequence ID" value="GAB57495.1"/>
    <property type="molecule type" value="Genomic_DNA"/>
</dbReference>
<accession>I1DTW7</accession>
<evidence type="ECO:0000256" key="9">
    <source>
        <dbReference type="ARBA" id="ARBA00022691"/>
    </source>
</evidence>
<dbReference type="Gene3D" id="2.40.240.20">
    <property type="entry name" value="Hypothetical PUA domain-like, domain 1"/>
    <property type="match status" value="1"/>
</dbReference>
<dbReference type="NCBIfam" id="NF008692">
    <property type="entry name" value="PRK11713.1-5"/>
    <property type="match status" value="1"/>
</dbReference>
<protein>
    <recommendedName>
        <fullName evidence="4 12">Ribosomal RNA small subunit methyltransferase E</fullName>
        <ecNumber evidence="3 12">2.1.1.193</ecNumber>
    </recommendedName>
</protein>
<dbReference type="AlphaFoldDB" id="I1DTW7"/>
<dbReference type="EC" id="2.1.1.193" evidence="3 12"/>
<evidence type="ECO:0000313" key="16">
    <source>
        <dbReference type="Proteomes" id="UP000004374"/>
    </source>
</evidence>
<sequence length="276" mass="30497">MLLCQTLPRQGLFFLLLNQAACYHSDMFSLCDQAMRIPRIYHSGAIALNSEFQLDEDAANHVGRVLRMPNGSELQLFNGDGFNYSANISNSDKKRVWVITTAKHDNPVESPLSIHLGQGISRGDRMDFAIQKAVELGVTEITPLFTERCGVKLDGERLTKRNEQWQKIAISACEQSGRSRVPTVHPAITLDNWLAQQTKALKLTLHPWAKDTIKTLIPNTQIRLVIGPEGGFSEQEMAQTTAAGFTGIQLGPRVLRTETAALTAISALQLQFGDLA</sequence>
<dbReference type="Pfam" id="PF04452">
    <property type="entry name" value="Methyltrans_RNA"/>
    <property type="match status" value="1"/>
</dbReference>
<evidence type="ECO:0000256" key="5">
    <source>
        <dbReference type="ARBA" id="ARBA00022490"/>
    </source>
</evidence>
<dbReference type="Pfam" id="PF20260">
    <property type="entry name" value="PUA_4"/>
    <property type="match status" value="1"/>
</dbReference>
<comment type="catalytic activity">
    <reaction evidence="11 12">
        <text>uridine(1498) in 16S rRNA + S-adenosyl-L-methionine = N(3)-methyluridine(1498) in 16S rRNA + S-adenosyl-L-homocysteine + H(+)</text>
        <dbReference type="Rhea" id="RHEA:42920"/>
        <dbReference type="Rhea" id="RHEA-COMP:10283"/>
        <dbReference type="Rhea" id="RHEA-COMP:10284"/>
        <dbReference type="ChEBI" id="CHEBI:15378"/>
        <dbReference type="ChEBI" id="CHEBI:57856"/>
        <dbReference type="ChEBI" id="CHEBI:59789"/>
        <dbReference type="ChEBI" id="CHEBI:65315"/>
        <dbReference type="ChEBI" id="CHEBI:74502"/>
        <dbReference type="EC" id="2.1.1.193"/>
    </reaction>
</comment>